<proteinExistence type="predicted"/>
<name>A0A0D0BWL6_9AGAR</name>
<organism evidence="1 2">
    <name type="scientific">Collybiopsis luxurians FD-317 M1</name>
    <dbReference type="NCBI Taxonomy" id="944289"/>
    <lineage>
        <taxon>Eukaryota</taxon>
        <taxon>Fungi</taxon>
        <taxon>Dikarya</taxon>
        <taxon>Basidiomycota</taxon>
        <taxon>Agaricomycotina</taxon>
        <taxon>Agaricomycetes</taxon>
        <taxon>Agaricomycetidae</taxon>
        <taxon>Agaricales</taxon>
        <taxon>Marasmiineae</taxon>
        <taxon>Omphalotaceae</taxon>
        <taxon>Collybiopsis</taxon>
        <taxon>Collybiopsis luxurians</taxon>
    </lineage>
</organism>
<dbReference type="HOGENOM" id="CLU_614016_0_0_1"/>
<accession>A0A0D0BWL6</accession>
<dbReference type="AlphaFoldDB" id="A0A0D0BWL6"/>
<dbReference type="EMBL" id="KN834820">
    <property type="protein sequence ID" value="KIK54104.1"/>
    <property type="molecule type" value="Genomic_DNA"/>
</dbReference>
<dbReference type="OrthoDB" id="2745898at2759"/>
<sequence length="446" mass="51429">MQTELEPRFPLEIFEHFIDESSDSTDDLRVLALVAKAWNRHARKYLFRLFPVRQLTAKKSMFSNEKEEFQKFLLLNSSISDCIKGLRIERQSLEGTVFPPNRCYFLHHRMIWGGTPAFSRLLQSGKPSGFEKIFLEVENLVEHSSGDVVNPLEYLATYAPSLETLGILASTLVWVQQYHPHLHRTLLESTLDPRNRTKSIGLKQLYLRLRPLHASPNRTLEILLFESGYLNYSNLVHLAIDSTSIALLIGRSGVFEKVKHLTLFNRECASFRFQLASEYYSDTGWIVDYLPDVWAYNKAQIRFPSLTSLELVIDRYCSVFSLCRVILGPSEVTCRLSRGVEYPGSQYYTPFTKEARPDPSFTYPRVENLHIDFRFSTGKAILIPDAELALRMDRTLVSYLDGNGGPLRSIMVSDVVIYQNLPRTASSGRLRLREGKAQYWWDTAYW</sequence>
<protein>
    <submittedName>
        <fullName evidence="1">Uncharacterized protein</fullName>
    </submittedName>
</protein>
<keyword evidence="2" id="KW-1185">Reference proteome</keyword>
<gene>
    <name evidence="1" type="ORF">GYMLUDRAFT_1024413</name>
</gene>
<evidence type="ECO:0000313" key="2">
    <source>
        <dbReference type="Proteomes" id="UP000053593"/>
    </source>
</evidence>
<dbReference type="Proteomes" id="UP000053593">
    <property type="component" value="Unassembled WGS sequence"/>
</dbReference>
<evidence type="ECO:0000313" key="1">
    <source>
        <dbReference type="EMBL" id="KIK54104.1"/>
    </source>
</evidence>
<reference evidence="1 2" key="1">
    <citation type="submission" date="2014-04" db="EMBL/GenBank/DDBJ databases">
        <title>Evolutionary Origins and Diversification of the Mycorrhizal Mutualists.</title>
        <authorList>
            <consortium name="DOE Joint Genome Institute"/>
            <consortium name="Mycorrhizal Genomics Consortium"/>
            <person name="Kohler A."/>
            <person name="Kuo A."/>
            <person name="Nagy L.G."/>
            <person name="Floudas D."/>
            <person name="Copeland A."/>
            <person name="Barry K.W."/>
            <person name="Cichocki N."/>
            <person name="Veneault-Fourrey C."/>
            <person name="LaButti K."/>
            <person name="Lindquist E.A."/>
            <person name="Lipzen A."/>
            <person name="Lundell T."/>
            <person name="Morin E."/>
            <person name="Murat C."/>
            <person name="Riley R."/>
            <person name="Ohm R."/>
            <person name="Sun H."/>
            <person name="Tunlid A."/>
            <person name="Henrissat B."/>
            <person name="Grigoriev I.V."/>
            <person name="Hibbett D.S."/>
            <person name="Martin F."/>
        </authorList>
    </citation>
    <scope>NUCLEOTIDE SEQUENCE [LARGE SCALE GENOMIC DNA]</scope>
    <source>
        <strain evidence="1 2">FD-317 M1</strain>
    </source>
</reference>